<dbReference type="Proteomes" id="UP000325032">
    <property type="component" value="Chromosome"/>
</dbReference>
<dbReference type="GeneID" id="61770291"/>
<evidence type="ECO:0000313" key="5">
    <source>
        <dbReference type="EMBL" id="QEK65278.1"/>
    </source>
</evidence>
<keyword evidence="3" id="KW-0804">Transcription</keyword>
<dbReference type="PROSITE" id="PS00894">
    <property type="entry name" value="HTH_DEOR_1"/>
    <property type="match status" value="1"/>
</dbReference>
<dbReference type="PRINTS" id="PR00037">
    <property type="entry name" value="HTHLACR"/>
</dbReference>
<dbReference type="Gene3D" id="3.40.50.1360">
    <property type="match status" value="1"/>
</dbReference>
<proteinExistence type="predicted"/>
<dbReference type="SMART" id="SM00420">
    <property type="entry name" value="HTH_DEOR"/>
    <property type="match status" value="1"/>
</dbReference>
<dbReference type="InterPro" id="IPR018356">
    <property type="entry name" value="Tscrpt_reg_HTH_DeoR_CS"/>
</dbReference>
<dbReference type="Gene3D" id="1.10.10.10">
    <property type="entry name" value="Winged helix-like DNA-binding domain superfamily/Winged helix DNA-binding domain"/>
    <property type="match status" value="1"/>
</dbReference>
<dbReference type="GO" id="GO:0003700">
    <property type="term" value="F:DNA-binding transcription factor activity"/>
    <property type="evidence" value="ECO:0007669"/>
    <property type="project" value="InterPro"/>
</dbReference>
<dbReference type="InterPro" id="IPR014036">
    <property type="entry name" value="DeoR-like_C"/>
</dbReference>
<dbReference type="InterPro" id="IPR036390">
    <property type="entry name" value="WH_DNA-bd_sf"/>
</dbReference>
<keyword evidence="2" id="KW-0238">DNA-binding</keyword>
<evidence type="ECO:0000256" key="2">
    <source>
        <dbReference type="ARBA" id="ARBA00023125"/>
    </source>
</evidence>
<feature type="domain" description="HTH deoR-type" evidence="4">
    <location>
        <begin position="3"/>
        <end position="58"/>
    </location>
</feature>
<organism evidence="5 6">
    <name type="scientific">Bacillus safensis</name>
    <dbReference type="NCBI Taxonomy" id="561879"/>
    <lineage>
        <taxon>Bacteria</taxon>
        <taxon>Bacillati</taxon>
        <taxon>Bacillota</taxon>
        <taxon>Bacilli</taxon>
        <taxon>Bacillales</taxon>
        <taxon>Bacillaceae</taxon>
        <taxon>Bacillus</taxon>
    </lineage>
</organism>
<evidence type="ECO:0000256" key="1">
    <source>
        <dbReference type="ARBA" id="ARBA00023015"/>
    </source>
</evidence>
<sequence>MIKTKRIQQIKEYVIQHQSVSLDDLVTTFGVSKNTIRRDVQKLVEEGHIQKVYGGVAANHARLESFHDRQTRNQLQKRWIAKDAARLVDDGDVIFIDSGTTTLEMIHFIKEKELTVVTNNLDFIVQALPYTQLQVISTGGQLERKTKSFSSITNTNDVLQYNFDKVFMASTGVSISNGVTNSSPVETSMKEMVVKKGREVILLVDHTKFNKYAMLTYCQLDEIDYLITDDSLDTSYTTFFKKNQIKWIVAPSQDESQQTLT</sequence>
<evidence type="ECO:0000256" key="3">
    <source>
        <dbReference type="ARBA" id="ARBA00023163"/>
    </source>
</evidence>
<keyword evidence="1" id="KW-0805">Transcription regulation</keyword>
<dbReference type="Pfam" id="PF00455">
    <property type="entry name" value="DeoRC"/>
    <property type="match status" value="1"/>
</dbReference>
<reference evidence="5 6" key="1">
    <citation type="journal article" date="2018" name="Plant Biotechnol. Rep.">
        <title>Diversity and antifungal activity of endophytic bacteria associated with Panax ginseng seedlings.</title>
        <authorList>
            <person name="Park J.M."/>
            <person name="Hong C.E."/>
            <person name="Jo S.H."/>
        </authorList>
    </citation>
    <scope>NUCLEOTIDE SEQUENCE [LARGE SCALE GENOMIC DNA]</scope>
    <source>
        <strain evidence="5 6">PgKB20</strain>
    </source>
</reference>
<dbReference type="EMBL" id="CP043404">
    <property type="protein sequence ID" value="QEK65278.1"/>
    <property type="molecule type" value="Genomic_DNA"/>
</dbReference>
<accession>A0A5C0WM55</accession>
<dbReference type="InterPro" id="IPR001034">
    <property type="entry name" value="DeoR_HTH"/>
</dbReference>
<dbReference type="PANTHER" id="PTHR30363">
    <property type="entry name" value="HTH-TYPE TRANSCRIPTIONAL REGULATOR SRLR-RELATED"/>
    <property type="match status" value="1"/>
</dbReference>
<gene>
    <name evidence="5" type="primary">ydjF_2</name>
    <name evidence="5" type="ORF">FX981_03548</name>
</gene>
<dbReference type="PROSITE" id="PS51000">
    <property type="entry name" value="HTH_DEOR_2"/>
    <property type="match status" value="1"/>
</dbReference>
<dbReference type="InterPro" id="IPR037171">
    <property type="entry name" value="NagB/RpiA_transferase-like"/>
</dbReference>
<dbReference type="RefSeq" id="WP_135031627.1">
    <property type="nucleotide sequence ID" value="NZ_CP043404.1"/>
</dbReference>
<dbReference type="SUPFAM" id="SSF100950">
    <property type="entry name" value="NagB/RpiA/CoA transferase-like"/>
    <property type="match status" value="1"/>
</dbReference>
<keyword evidence="6" id="KW-1185">Reference proteome</keyword>
<evidence type="ECO:0000259" key="4">
    <source>
        <dbReference type="PROSITE" id="PS51000"/>
    </source>
</evidence>
<dbReference type="PANTHER" id="PTHR30363:SF60">
    <property type="entry name" value="HTH-TYPE TRANSCRIPTIONAL REGULATOR IOLR"/>
    <property type="match status" value="1"/>
</dbReference>
<dbReference type="SUPFAM" id="SSF46785">
    <property type="entry name" value="Winged helix' DNA-binding domain"/>
    <property type="match status" value="1"/>
</dbReference>
<dbReference type="GO" id="GO:0003677">
    <property type="term" value="F:DNA binding"/>
    <property type="evidence" value="ECO:0007669"/>
    <property type="project" value="UniProtKB-KW"/>
</dbReference>
<dbReference type="Pfam" id="PF08220">
    <property type="entry name" value="HTH_DeoR"/>
    <property type="match status" value="1"/>
</dbReference>
<dbReference type="AlphaFoldDB" id="A0A5C0WM55"/>
<evidence type="ECO:0000313" key="6">
    <source>
        <dbReference type="Proteomes" id="UP000325032"/>
    </source>
</evidence>
<dbReference type="SMART" id="SM01134">
    <property type="entry name" value="DeoRC"/>
    <property type="match status" value="1"/>
</dbReference>
<dbReference type="InterPro" id="IPR050313">
    <property type="entry name" value="Carb_Metab_HTH_regulators"/>
</dbReference>
<name>A0A5C0WM55_BACIA</name>
<protein>
    <submittedName>
        <fullName evidence="5">Putative HTH-type transcriptional regulator YdjF</fullName>
    </submittedName>
</protein>
<dbReference type="InterPro" id="IPR036388">
    <property type="entry name" value="WH-like_DNA-bd_sf"/>
</dbReference>